<dbReference type="Gene3D" id="1.25.40.10">
    <property type="entry name" value="Tetratricopeptide repeat domain"/>
    <property type="match status" value="1"/>
</dbReference>
<dbReference type="Pfam" id="PF13374">
    <property type="entry name" value="TPR_10"/>
    <property type="match status" value="1"/>
</dbReference>
<gene>
    <name evidence="2" type="ORF">DM02DRAFT_537436</name>
    <name evidence="1" type="ORF">DM02DRAFT_543029</name>
</gene>
<evidence type="ECO:0000313" key="1">
    <source>
        <dbReference type="EMBL" id="PVH92709.1"/>
    </source>
</evidence>
<evidence type="ECO:0000313" key="2">
    <source>
        <dbReference type="EMBL" id="PVH95433.1"/>
    </source>
</evidence>
<proteinExistence type="predicted"/>
<dbReference type="Proteomes" id="UP000244855">
    <property type="component" value="Unassembled WGS sequence"/>
</dbReference>
<dbReference type="AlphaFoldDB" id="A0A2V1DCX0"/>
<dbReference type="OrthoDB" id="5390271at2759"/>
<name>A0A2V1DCX0_9PLEO</name>
<dbReference type="EMBL" id="KZ805654">
    <property type="protein sequence ID" value="PVH92709.1"/>
    <property type="molecule type" value="Genomic_DNA"/>
</dbReference>
<reference evidence="2 3" key="1">
    <citation type="journal article" date="2018" name="Sci. Rep.">
        <title>Comparative genomics provides insights into the lifestyle and reveals functional heterogeneity of dark septate endophytic fungi.</title>
        <authorList>
            <person name="Knapp D.G."/>
            <person name="Nemeth J.B."/>
            <person name="Barry K."/>
            <person name="Hainaut M."/>
            <person name="Henrissat B."/>
            <person name="Johnson J."/>
            <person name="Kuo A."/>
            <person name="Lim J.H.P."/>
            <person name="Lipzen A."/>
            <person name="Nolan M."/>
            <person name="Ohm R.A."/>
            <person name="Tamas L."/>
            <person name="Grigoriev I.V."/>
            <person name="Spatafora J.W."/>
            <person name="Nagy L.G."/>
            <person name="Kovacs G.M."/>
        </authorList>
    </citation>
    <scope>NUCLEOTIDE SEQUENCE [LARGE SCALE GENOMIC DNA]</scope>
    <source>
        <strain evidence="2 3">DSE2036</strain>
    </source>
</reference>
<dbReference type="STRING" id="97972.A0A2V1DCX0"/>
<sequence length="76" mass="8684">MGNLAATYRNKRRWPEAEALEVQVIETSKTKLRADYPDMLASMNNVAFMLKSPSLINRTVSLIEDCYKLGLVVFNF</sequence>
<dbReference type="EMBL" id="KZ805497">
    <property type="protein sequence ID" value="PVH95433.1"/>
    <property type="molecule type" value="Genomic_DNA"/>
</dbReference>
<organism evidence="2 3">
    <name type="scientific">Periconia macrospinosa</name>
    <dbReference type="NCBI Taxonomy" id="97972"/>
    <lineage>
        <taxon>Eukaryota</taxon>
        <taxon>Fungi</taxon>
        <taxon>Dikarya</taxon>
        <taxon>Ascomycota</taxon>
        <taxon>Pezizomycotina</taxon>
        <taxon>Dothideomycetes</taxon>
        <taxon>Pleosporomycetidae</taxon>
        <taxon>Pleosporales</taxon>
        <taxon>Massarineae</taxon>
        <taxon>Periconiaceae</taxon>
        <taxon>Periconia</taxon>
    </lineage>
</organism>
<dbReference type="InterPro" id="IPR011990">
    <property type="entry name" value="TPR-like_helical_dom_sf"/>
</dbReference>
<protein>
    <submittedName>
        <fullName evidence="2">Uncharacterized protein</fullName>
    </submittedName>
</protein>
<accession>A0A2V1DCX0</accession>
<evidence type="ECO:0000313" key="3">
    <source>
        <dbReference type="Proteomes" id="UP000244855"/>
    </source>
</evidence>
<keyword evidence="3" id="KW-1185">Reference proteome</keyword>